<dbReference type="InterPro" id="IPR042105">
    <property type="entry name" value="Ribosomal_bL31_sf"/>
</dbReference>
<comment type="cofactor">
    <cofactor evidence="8">
        <name>Zn(2+)</name>
        <dbReference type="ChEBI" id="CHEBI:29105"/>
    </cofactor>
    <text evidence="8">Binds 1 zinc ion per subunit.</text>
</comment>
<dbReference type="Gene3D" id="4.10.830.30">
    <property type="entry name" value="Ribosomal protein L31"/>
    <property type="match status" value="1"/>
</dbReference>
<feature type="binding site" evidence="8">
    <location>
        <position position="39"/>
    </location>
    <ligand>
        <name>Zn(2+)</name>
        <dbReference type="ChEBI" id="CHEBI:29105"/>
    </ligand>
</feature>
<evidence type="ECO:0000256" key="3">
    <source>
        <dbReference type="ARBA" id="ARBA00022730"/>
    </source>
</evidence>
<evidence type="ECO:0000256" key="6">
    <source>
        <dbReference type="ARBA" id="ARBA00023274"/>
    </source>
</evidence>
<dbReference type="RefSeq" id="WP_160627819.1">
    <property type="nucleotide sequence ID" value="NZ_CP047593.1"/>
</dbReference>
<dbReference type="EMBL" id="CP047593">
    <property type="protein sequence ID" value="QHI68975.1"/>
    <property type="molecule type" value="Genomic_DNA"/>
</dbReference>
<dbReference type="KEGG" id="taer:GT409_05760"/>
<feature type="binding site" evidence="8">
    <location>
        <position position="36"/>
    </location>
    <ligand>
        <name>Zn(2+)</name>
        <dbReference type="ChEBI" id="CHEBI:29105"/>
    </ligand>
</feature>
<dbReference type="InterPro" id="IPR027491">
    <property type="entry name" value="Ribosomal_bL31_A"/>
</dbReference>
<feature type="binding site" evidence="8">
    <location>
        <position position="16"/>
    </location>
    <ligand>
        <name>Zn(2+)</name>
        <dbReference type="ChEBI" id="CHEBI:29105"/>
    </ligand>
</feature>
<dbReference type="InterPro" id="IPR002150">
    <property type="entry name" value="Ribosomal_bL31"/>
</dbReference>
<dbReference type="Pfam" id="PF01197">
    <property type="entry name" value="Ribosomal_L31"/>
    <property type="match status" value="1"/>
</dbReference>
<dbReference type="SUPFAM" id="SSF143800">
    <property type="entry name" value="L28p-like"/>
    <property type="match status" value="1"/>
</dbReference>
<evidence type="ECO:0000256" key="7">
    <source>
        <dbReference type="ARBA" id="ARBA00035687"/>
    </source>
</evidence>
<keyword evidence="3 8" id="KW-0699">rRNA-binding</keyword>
<keyword evidence="8" id="KW-0479">Metal-binding</keyword>
<reference evidence="9 10" key="1">
    <citation type="submission" date="2020-01" db="EMBL/GenBank/DDBJ databases">
        <title>Ponticoccus aerotolerans gen. nov., sp. nov., an anaerobic bacterium and proposal of Ponticoccusceae fam. nov., Ponticoccusles ord. nov. and Ponticoccuse classis nov. in the phylum Kiritimatiellaeota.</title>
        <authorList>
            <person name="Zhou L.Y."/>
            <person name="Du Z.J."/>
        </authorList>
    </citation>
    <scope>NUCLEOTIDE SEQUENCE [LARGE SCALE GENOMIC DNA]</scope>
    <source>
        <strain evidence="9 10">S-5007</strain>
    </source>
</reference>
<sequence length="66" mass="7603">MKKDIHPEYKDAEISCACGHVVKTRSTVEKMHVNLCSACHPFFTGQAKFVDTEGRVDRFNKRYGRK</sequence>
<dbReference type="GO" id="GO:0006412">
    <property type="term" value="P:translation"/>
    <property type="evidence" value="ECO:0007669"/>
    <property type="project" value="UniProtKB-UniRule"/>
</dbReference>
<keyword evidence="4 8" id="KW-0694">RNA-binding</keyword>
<keyword evidence="6 8" id="KW-0687">Ribonucleoprotein</keyword>
<evidence type="ECO:0000256" key="4">
    <source>
        <dbReference type="ARBA" id="ARBA00022884"/>
    </source>
</evidence>
<comment type="subunit">
    <text evidence="2 8">Part of the 50S ribosomal subunit.</text>
</comment>
<accession>A0A6P1MD02</accession>
<feature type="binding site" evidence="8">
    <location>
        <position position="18"/>
    </location>
    <ligand>
        <name>Zn(2+)</name>
        <dbReference type="ChEBI" id="CHEBI:29105"/>
    </ligand>
</feature>
<dbReference type="GO" id="GO:1990904">
    <property type="term" value="C:ribonucleoprotein complex"/>
    <property type="evidence" value="ECO:0007669"/>
    <property type="project" value="UniProtKB-KW"/>
</dbReference>
<dbReference type="NCBIfam" id="TIGR00105">
    <property type="entry name" value="L31"/>
    <property type="match status" value="1"/>
</dbReference>
<dbReference type="GO" id="GO:0005840">
    <property type="term" value="C:ribosome"/>
    <property type="evidence" value="ECO:0007669"/>
    <property type="project" value="UniProtKB-KW"/>
</dbReference>
<evidence type="ECO:0000313" key="9">
    <source>
        <dbReference type="EMBL" id="QHI68975.1"/>
    </source>
</evidence>
<dbReference type="Proteomes" id="UP000464954">
    <property type="component" value="Chromosome"/>
</dbReference>
<keyword evidence="10" id="KW-1185">Reference proteome</keyword>
<dbReference type="PRINTS" id="PR01249">
    <property type="entry name" value="RIBOSOMALL31"/>
</dbReference>
<evidence type="ECO:0000256" key="8">
    <source>
        <dbReference type="HAMAP-Rule" id="MF_00501"/>
    </source>
</evidence>
<gene>
    <name evidence="8 9" type="primary">rpmE</name>
    <name evidence="9" type="ORF">GT409_05760</name>
</gene>
<dbReference type="PANTHER" id="PTHR33280">
    <property type="entry name" value="50S RIBOSOMAL PROTEIN L31, CHLOROPLASTIC"/>
    <property type="match status" value="1"/>
</dbReference>
<dbReference type="GO" id="GO:0046872">
    <property type="term" value="F:metal ion binding"/>
    <property type="evidence" value="ECO:0007669"/>
    <property type="project" value="UniProtKB-KW"/>
</dbReference>
<dbReference type="NCBIfam" id="NF001809">
    <property type="entry name" value="PRK00528.1"/>
    <property type="match status" value="1"/>
</dbReference>
<proteinExistence type="inferred from homology"/>
<keyword evidence="8" id="KW-0862">Zinc</keyword>
<name>A0A6P1MD02_9BACT</name>
<dbReference type="InterPro" id="IPR034704">
    <property type="entry name" value="Ribosomal_bL28/bL31-like_sf"/>
</dbReference>
<organism evidence="9 10">
    <name type="scientific">Tichowtungia aerotolerans</name>
    <dbReference type="NCBI Taxonomy" id="2697043"/>
    <lineage>
        <taxon>Bacteria</taxon>
        <taxon>Pseudomonadati</taxon>
        <taxon>Kiritimatiellota</taxon>
        <taxon>Tichowtungiia</taxon>
        <taxon>Tichowtungiales</taxon>
        <taxon>Tichowtungiaceae</taxon>
        <taxon>Tichowtungia</taxon>
    </lineage>
</organism>
<evidence type="ECO:0000256" key="1">
    <source>
        <dbReference type="ARBA" id="ARBA00009296"/>
    </source>
</evidence>
<dbReference type="GO" id="GO:0003735">
    <property type="term" value="F:structural constituent of ribosome"/>
    <property type="evidence" value="ECO:0007669"/>
    <property type="project" value="InterPro"/>
</dbReference>
<evidence type="ECO:0000256" key="2">
    <source>
        <dbReference type="ARBA" id="ARBA00011838"/>
    </source>
</evidence>
<evidence type="ECO:0000313" key="10">
    <source>
        <dbReference type="Proteomes" id="UP000464954"/>
    </source>
</evidence>
<keyword evidence="5 8" id="KW-0689">Ribosomal protein</keyword>
<evidence type="ECO:0000256" key="5">
    <source>
        <dbReference type="ARBA" id="ARBA00022980"/>
    </source>
</evidence>
<dbReference type="AlphaFoldDB" id="A0A6P1MD02"/>
<comment type="function">
    <text evidence="8">Binds the 23S rRNA.</text>
</comment>
<protein>
    <recommendedName>
        <fullName evidence="7 8">Large ribosomal subunit protein bL31</fullName>
    </recommendedName>
</protein>
<dbReference type="GO" id="GO:0019843">
    <property type="term" value="F:rRNA binding"/>
    <property type="evidence" value="ECO:0007669"/>
    <property type="project" value="UniProtKB-KW"/>
</dbReference>
<dbReference type="PANTHER" id="PTHR33280:SF1">
    <property type="entry name" value="LARGE RIBOSOMAL SUBUNIT PROTEIN BL31C"/>
    <property type="match status" value="1"/>
</dbReference>
<comment type="similarity">
    <text evidence="1 8">Belongs to the bacterial ribosomal protein bL31 family. Type A subfamily.</text>
</comment>
<dbReference type="HAMAP" id="MF_00501">
    <property type="entry name" value="Ribosomal_bL31_1"/>
    <property type="match status" value="1"/>
</dbReference>
<dbReference type="NCBIfam" id="NF000612">
    <property type="entry name" value="PRK00019.1"/>
    <property type="match status" value="1"/>
</dbReference>